<keyword evidence="3" id="KW-0413">Isomerase</keyword>
<accession>A0A381PYI0</accession>
<feature type="domain" description="PPIase cyclophilin-type" evidence="4">
    <location>
        <begin position="50"/>
        <end position="185"/>
    </location>
</feature>
<dbReference type="EMBL" id="UINC01001130">
    <property type="protein sequence ID" value="SUZ71714.1"/>
    <property type="molecule type" value="Genomic_DNA"/>
</dbReference>
<dbReference type="InterPro" id="IPR020892">
    <property type="entry name" value="Cyclophilin-type_PPIase_CS"/>
</dbReference>
<feature type="domain" description="PpiC" evidence="5">
    <location>
        <begin position="354"/>
        <end position="458"/>
    </location>
</feature>
<keyword evidence="2" id="KW-0697">Rotamase</keyword>
<dbReference type="Gene3D" id="2.40.100.10">
    <property type="entry name" value="Cyclophilin-like"/>
    <property type="match status" value="1"/>
</dbReference>
<evidence type="ECO:0000256" key="2">
    <source>
        <dbReference type="ARBA" id="ARBA00023110"/>
    </source>
</evidence>
<organism evidence="6">
    <name type="scientific">marine metagenome</name>
    <dbReference type="NCBI Taxonomy" id="408172"/>
    <lineage>
        <taxon>unclassified sequences</taxon>
        <taxon>metagenomes</taxon>
        <taxon>ecological metagenomes</taxon>
    </lineage>
</organism>
<dbReference type="PANTHER" id="PTHR45625:SF4">
    <property type="entry name" value="PEPTIDYLPROLYL ISOMERASE DOMAIN AND WD REPEAT-CONTAINING PROTEIN 1"/>
    <property type="match status" value="1"/>
</dbReference>
<name>A0A381PYI0_9ZZZZ</name>
<dbReference type="InterPro" id="IPR002130">
    <property type="entry name" value="Cyclophilin-type_PPIase_dom"/>
</dbReference>
<sequence>MTNIISGITYFFKNIITLLLLSFAAVHISGTVLAGTLPDGLYAQMKTSKGEIVLRLFYQRVPVTVSNFVGLAEGTKEWKDPVTGKNNKTRFYDGLSFHRVIKDFMIQGGDPLGTGSGGPGYNFPDEFHPDLNHSKPGILSMANAGADTNGSQFFITHVPTPHLDKKHSVFGEVVEGMNVVNAIQKGDQLLAVTILRNGESAKLFDPEVAEKLLAQRNKELTEKNKKVIPAATAKIDPETVPKSGQPAAEEVSVEMLVVTYKGARTPKQNIYYDKAAAEKVAEKLTDLARRKGVVFSELIDRFSDLAQQPKLPLLSSKEPNLPAFLKSAFKLKVGQISDPVDSAFGYLIFRRVSFEAVTASHILITYEGALRATKKRDRKDAKKLAEKILKDLKDGTDFAELARQYSDGPSGPKGGDLGRFTRGQMVPEFDQAVFSLEPGAVSGVVETQFGYHIIKRIQ</sequence>
<dbReference type="InterPro" id="IPR046357">
    <property type="entry name" value="PPIase_dom_sf"/>
</dbReference>
<dbReference type="GO" id="GO:0006457">
    <property type="term" value="P:protein folding"/>
    <property type="evidence" value="ECO:0007669"/>
    <property type="project" value="InterPro"/>
</dbReference>
<dbReference type="PROSITE" id="PS01096">
    <property type="entry name" value="PPIC_PPIASE_1"/>
    <property type="match status" value="1"/>
</dbReference>
<dbReference type="InterPro" id="IPR000297">
    <property type="entry name" value="PPIase_PpiC"/>
</dbReference>
<feature type="domain" description="PpiC" evidence="5">
    <location>
        <begin position="248"/>
        <end position="353"/>
    </location>
</feature>
<dbReference type="Gene3D" id="3.10.50.40">
    <property type="match status" value="2"/>
</dbReference>
<protein>
    <recommendedName>
        <fullName evidence="1">peptidylprolyl isomerase</fullName>
        <ecNumber evidence="1">5.2.1.8</ecNumber>
    </recommendedName>
</protein>
<evidence type="ECO:0000259" key="5">
    <source>
        <dbReference type="PROSITE" id="PS50198"/>
    </source>
</evidence>
<dbReference type="PROSITE" id="PS50072">
    <property type="entry name" value="CSA_PPIASE_2"/>
    <property type="match status" value="1"/>
</dbReference>
<evidence type="ECO:0000256" key="1">
    <source>
        <dbReference type="ARBA" id="ARBA00013194"/>
    </source>
</evidence>
<proteinExistence type="predicted"/>
<dbReference type="PROSITE" id="PS50198">
    <property type="entry name" value="PPIC_PPIASE_2"/>
    <property type="match status" value="2"/>
</dbReference>
<evidence type="ECO:0000259" key="4">
    <source>
        <dbReference type="PROSITE" id="PS50072"/>
    </source>
</evidence>
<dbReference type="GO" id="GO:0003755">
    <property type="term" value="F:peptidyl-prolyl cis-trans isomerase activity"/>
    <property type="evidence" value="ECO:0007669"/>
    <property type="project" value="UniProtKB-KW"/>
</dbReference>
<dbReference type="CDD" id="cd00317">
    <property type="entry name" value="cyclophilin"/>
    <property type="match status" value="1"/>
</dbReference>
<dbReference type="InterPro" id="IPR023058">
    <property type="entry name" value="PPIase_PpiC_CS"/>
</dbReference>
<dbReference type="PRINTS" id="PR00153">
    <property type="entry name" value="CSAPPISMRASE"/>
</dbReference>
<dbReference type="AlphaFoldDB" id="A0A381PYI0"/>
<gene>
    <name evidence="6" type="ORF">METZ01_LOCUS24568</name>
</gene>
<dbReference type="EC" id="5.2.1.8" evidence="1"/>
<dbReference type="InterPro" id="IPR029000">
    <property type="entry name" value="Cyclophilin-like_dom_sf"/>
</dbReference>
<dbReference type="Pfam" id="PF00160">
    <property type="entry name" value="Pro_isomerase"/>
    <property type="match status" value="1"/>
</dbReference>
<dbReference type="InterPro" id="IPR044666">
    <property type="entry name" value="Cyclophilin_A-like"/>
</dbReference>
<dbReference type="Pfam" id="PF13616">
    <property type="entry name" value="Rotamase_3"/>
    <property type="match status" value="1"/>
</dbReference>
<evidence type="ECO:0000313" key="6">
    <source>
        <dbReference type="EMBL" id="SUZ71714.1"/>
    </source>
</evidence>
<dbReference type="Pfam" id="PF00639">
    <property type="entry name" value="Rotamase"/>
    <property type="match status" value="1"/>
</dbReference>
<reference evidence="6" key="1">
    <citation type="submission" date="2018-05" db="EMBL/GenBank/DDBJ databases">
        <authorList>
            <person name="Lanie J.A."/>
            <person name="Ng W.-L."/>
            <person name="Kazmierczak K.M."/>
            <person name="Andrzejewski T.M."/>
            <person name="Davidsen T.M."/>
            <person name="Wayne K.J."/>
            <person name="Tettelin H."/>
            <person name="Glass J.I."/>
            <person name="Rusch D."/>
            <person name="Podicherti R."/>
            <person name="Tsui H.-C.T."/>
            <person name="Winkler M.E."/>
        </authorList>
    </citation>
    <scope>NUCLEOTIDE SEQUENCE</scope>
</reference>
<evidence type="ECO:0000256" key="3">
    <source>
        <dbReference type="ARBA" id="ARBA00023235"/>
    </source>
</evidence>
<dbReference type="SUPFAM" id="SSF54534">
    <property type="entry name" value="FKBP-like"/>
    <property type="match status" value="2"/>
</dbReference>
<dbReference type="PROSITE" id="PS00170">
    <property type="entry name" value="CSA_PPIASE_1"/>
    <property type="match status" value="1"/>
</dbReference>
<dbReference type="SUPFAM" id="SSF50891">
    <property type="entry name" value="Cyclophilin-like"/>
    <property type="match status" value="1"/>
</dbReference>
<dbReference type="PANTHER" id="PTHR45625">
    <property type="entry name" value="PEPTIDYL-PROLYL CIS-TRANS ISOMERASE-RELATED"/>
    <property type="match status" value="1"/>
</dbReference>